<dbReference type="InterPro" id="IPR021765">
    <property type="entry name" value="UstYa-like"/>
</dbReference>
<evidence type="ECO:0000256" key="3">
    <source>
        <dbReference type="SAM" id="Phobius"/>
    </source>
</evidence>
<evidence type="ECO:0008006" key="6">
    <source>
        <dbReference type="Google" id="ProtNLM"/>
    </source>
</evidence>
<accession>A0A0L0N1E5</accession>
<dbReference type="AlphaFoldDB" id="A0A0L0N1E5"/>
<dbReference type="EMBL" id="LFRF01000031">
    <property type="protein sequence ID" value="KND87851.1"/>
    <property type="molecule type" value="Genomic_DNA"/>
</dbReference>
<feature type="transmembrane region" description="Helical" evidence="3">
    <location>
        <begin position="47"/>
        <end position="68"/>
    </location>
</feature>
<gene>
    <name evidence="4" type="ORF">TOPH_07439</name>
</gene>
<proteinExistence type="inferred from homology"/>
<dbReference type="OrthoDB" id="3687641at2759"/>
<keyword evidence="5" id="KW-1185">Reference proteome</keyword>
<evidence type="ECO:0000313" key="5">
    <source>
        <dbReference type="Proteomes" id="UP000036947"/>
    </source>
</evidence>
<keyword evidence="3" id="KW-0472">Membrane</keyword>
<name>A0A0L0N1E5_TOLOC</name>
<dbReference type="PANTHER" id="PTHR33365:SF7">
    <property type="entry name" value="TAT PATHWAY SIGNAL SEQUENCE"/>
    <property type="match status" value="1"/>
</dbReference>
<keyword evidence="3" id="KW-0812">Transmembrane</keyword>
<dbReference type="Pfam" id="PF11807">
    <property type="entry name" value="UstYa"/>
    <property type="match status" value="1"/>
</dbReference>
<comment type="similarity">
    <text evidence="1">Belongs to the ustYa family.</text>
</comment>
<evidence type="ECO:0000313" key="4">
    <source>
        <dbReference type="EMBL" id="KND87851.1"/>
    </source>
</evidence>
<protein>
    <recommendedName>
        <fullName evidence="6">Cyclochlorotine biosynthesis protein O</fullName>
    </recommendedName>
</protein>
<comment type="caution">
    <text evidence="4">The sequence shown here is derived from an EMBL/GenBank/DDBJ whole genome shotgun (WGS) entry which is preliminary data.</text>
</comment>
<sequence>MAKYTASDADTYQDIDCETTDALLPESKIGDASVLAGNRPRAFRGNLTCFFVLQLFLISIYTTTFFTLRRGACEASLVYSPAASAVKLERVRFNATLVIESPYNGPPSKEVDAAWAAIIDNMNIAVPKSDLDRVGAASIRIPDTDNMYFAGLSVFHELHCLKRLRQYTWKEHYFPNMSANDERLNRLHTDHCLEILRQAAMCRADISLFTLQWSEDSLLPRADFSQEHECINFDAIYRWAGERRVDAGRPGILTHPLHASHITPNTGVAFPDGKGDKVGGSEDMSPVVVED</sequence>
<organism evidence="4 5">
    <name type="scientific">Tolypocladium ophioglossoides (strain CBS 100239)</name>
    <name type="common">Snaketongue truffleclub</name>
    <name type="synonym">Elaphocordyceps ophioglossoides</name>
    <dbReference type="NCBI Taxonomy" id="1163406"/>
    <lineage>
        <taxon>Eukaryota</taxon>
        <taxon>Fungi</taxon>
        <taxon>Dikarya</taxon>
        <taxon>Ascomycota</taxon>
        <taxon>Pezizomycotina</taxon>
        <taxon>Sordariomycetes</taxon>
        <taxon>Hypocreomycetidae</taxon>
        <taxon>Hypocreales</taxon>
        <taxon>Ophiocordycipitaceae</taxon>
        <taxon>Tolypocladium</taxon>
    </lineage>
</organism>
<evidence type="ECO:0000256" key="2">
    <source>
        <dbReference type="SAM" id="MobiDB-lite"/>
    </source>
</evidence>
<dbReference type="GO" id="GO:0043386">
    <property type="term" value="P:mycotoxin biosynthetic process"/>
    <property type="evidence" value="ECO:0007669"/>
    <property type="project" value="InterPro"/>
</dbReference>
<keyword evidence="3" id="KW-1133">Transmembrane helix</keyword>
<feature type="region of interest" description="Disordered" evidence="2">
    <location>
        <begin position="264"/>
        <end position="291"/>
    </location>
</feature>
<dbReference type="Proteomes" id="UP000036947">
    <property type="component" value="Unassembled WGS sequence"/>
</dbReference>
<reference evidence="4 5" key="1">
    <citation type="journal article" date="2015" name="BMC Genomics">
        <title>The genome of the truffle-parasite Tolypocladium ophioglossoides and the evolution of antifungal peptaibiotics.</title>
        <authorList>
            <person name="Quandt C.A."/>
            <person name="Bushley K.E."/>
            <person name="Spatafora J.W."/>
        </authorList>
    </citation>
    <scope>NUCLEOTIDE SEQUENCE [LARGE SCALE GENOMIC DNA]</scope>
    <source>
        <strain evidence="4 5">CBS 100239</strain>
    </source>
</reference>
<dbReference type="PANTHER" id="PTHR33365">
    <property type="entry name" value="YALI0B05434P"/>
    <property type="match status" value="1"/>
</dbReference>
<evidence type="ECO:0000256" key="1">
    <source>
        <dbReference type="ARBA" id="ARBA00035112"/>
    </source>
</evidence>